<accession>A0A8J8NMY0</accession>
<evidence type="ECO:0000259" key="2">
    <source>
        <dbReference type="Pfam" id="PF08005"/>
    </source>
</evidence>
<feature type="region of interest" description="Disordered" evidence="1">
    <location>
        <begin position="67"/>
        <end position="94"/>
    </location>
</feature>
<sequence length="455" mass="52758">MCSSAQLLKYKNSYYIYFQINQDMEGDGKLIASEESTLTPSISHQSQPSSIVEVALLDITQSDKSRVEDKEESKEIATDSNQIESKKAKSRKVIEEDQGPFEPLLWRDSLDDRFIAVRNYSIDNRELVGDQLKELKFEIDKIVTSGINTYIDFPTQQYQARSHAYYPARNAYVQIKKYDEARKIYVCRLKEDQPTAEIRPTKSEPGVDVELKHEDISDQLEVKARVMTQEKCFSGLITVGIHDKICSLKNYFASETSSGGLTVIYNQEIVRNDETFFKRQIKQYDKFMLLSGSFEAKKWKRFPRSEQGDYFYMSNGYYDAVVFKPKVDVYLLGFGFMNQYEKKEFKLKFKFNIEGQDSDEKELDMTQDMLNSEGHFEIDFQKLGISPAAVKAETQIHIMAKVEMTGPLRFFYGYDGYNTDKIEGQDQDFTIERSDFNQNSTSVDFGQFPFILYAK</sequence>
<gene>
    <name evidence="3" type="ORF">FGO68_gene16326</name>
</gene>
<reference evidence="3" key="1">
    <citation type="submission" date="2019-06" db="EMBL/GenBank/DDBJ databases">
        <authorList>
            <person name="Zheng W."/>
        </authorList>
    </citation>
    <scope>NUCLEOTIDE SEQUENCE</scope>
    <source>
        <strain evidence="3">QDHG01</strain>
    </source>
</reference>
<proteinExistence type="predicted"/>
<feature type="compositionally biased region" description="Basic and acidic residues" evidence="1">
    <location>
        <begin position="67"/>
        <end position="77"/>
    </location>
</feature>
<dbReference type="InterPro" id="IPR012983">
    <property type="entry name" value="PHR"/>
</dbReference>
<organism evidence="3 4">
    <name type="scientific">Halteria grandinella</name>
    <dbReference type="NCBI Taxonomy" id="5974"/>
    <lineage>
        <taxon>Eukaryota</taxon>
        <taxon>Sar</taxon>
        <taxon>Alveolata</taxon>
        <taxon>Ciliophora</taxon>
        <taxon>Intramacronucleata</taxon>
        <taxon>Spirotrichea</taxon>
        <taxon>Stichotrichia</taxon>
        <taxon>Sporadotrichida</taxon>
        <taxon>Halteriidae</taxon>
        <taxon>Halteria</taxon>
    </lineage>
</organism>
<keyword evidence="4" id="KW-1185">Reference proteome</keyword>
<dbReference type="Gene3D" id="2.60.120.820">
    <property type="entry name" value="PHR domain"/>
    <property type="match status" value="1"/>
</dbReference>
<protein>
    <recommendedName>
        <fullName evidence="2">PHR domain-containing protein</fullName>
    </recommendedName>
</protein>
<dbReference type="Proteomes" id="UP000785679">
    <property type="component" value="Unassembled WGS sequence"/>
</dbReference>
<dbReference type="InterPro" id="IPR038648">
    <property type="entry name" value="PHR_sf"/>
</dbReference>
<evidence type="ECO:0000256" key="1">
    <source>
        <dbReference type="SAM" id="MobiDB-lite"/>
    </source>
</evidence>
<dbReference type="AlphaFoldDB" id="A0A8J8NMY0"/>
<evidence type="ECO:0000313" key="3">
    <source>
        <dbReference type="EMBL" id="TNV78577.1"/>
    </source>
</evidence>
<dbReference type="EMBL" id="RRYP01010149">
    <property type="protein sequence ID" value="TNV78577.1"/>
    <property type="molecule type" value="Genomic_DNA"/>
</dbReference>
<dbReference type="Pfam" id="PF08005">
    <property type="entry name" value="PHR"/>
    <property type="match status" value="1"/>
</dbReference>
<comment type="caution">
    <text evidence="3">The sequence shown here is derived from an EMBL/GenBank/DDBJ whole genome shotgun (WGS) entry which is preliminary data.</text>
</comment>
<dbReference type="OrthoDB" id="10464078at2759"/>
<feature type="domain" description="PHR" evidence="2">
    <location>
        <begin position="300"/>
        <end position="453"/>
    </location>
</feature>
<feature type="compositionally biased region" description="Basic and acidic residues" evidence="1">
    <location>
        <begin position="84"/>
        <end position="94"/>
    </location>
</feature>
<evidence type="ECO:0000313" key="4">
    <source>
        <dbReference type="Proteomes" id="UP000785679"/>
    </source>
</evidence>
<name>A0A8J8NMY0_HALGN</name>